<feature type="region of interest" description="Disordered" evidence="6">
    <location>
        <begin position="530"/>
        <end position="566"/>
    </location>
</feature>
<feature type="domain" description="SH3" evidence="7">
    <location>
        <begin position="2629"/>
        <end position="2688"/>
    </location>
</feature>
<feature type="compositionally biased region" description="Basic and acidic residues" evidence="6">
    <location>
        <begin position="786"/>
        <end position="801"/>
    </location>
</feature>
<feature type="region of interest" description="Disordered" evidence="6">
    <location>
        <begin position="1619"/>
        <end position="1680"/>
    </location>
</feature>
<keyword evidence="2 5" id="KW-0728">SH3 domain</keyword>
<dbReference type="Pfam" id="PF00595">
    <property type="entry name" value="PDZ"/>
    <property type="match status" value="1"/>
</dbReference>
<evidence type="ECO:0000256" key="1">
    <source>
        <dbReference type="ARBA" id="ARBA00004282"/>
    </source>
</evidence>
<dbReference type="GO" id="GO:0070161">
    <property type="term" value="C:anchoring junction"/>
    <property type="evidence" value="ECO:0007669"/>
    <property type="project" value="UniProtKB-SubCell"/>
</dbReference>
<dbReference type="PANTHER" id="PTHR14167">
    <property type="entry name" value="SH3 DOMAIN-CONTAINING"/>
    <property type="match status" value="1"/>
</dbReference>
<feature type="compositionally biased region" description="Basic residues" evidence="6">
    <location>
        <begin position="339"/>
        <end position="349"/>
    </location>
</feature>
<feature type="region of interest" description="Disordered" evidence="6">
    <location>
        <begin position="781"/>
        <end position="801"/>
    </location>
</feature>
<dbReference type="SMART" id="SM00228">
    <property type="entry name" value="PDZ"/>
    <property type="match status" value="1"/>
</dbReference>
<evidence type="ECO:0000259" key="7">
    <source>
        <dbReference type="PROSITE" id="PS50002"/>
    </source>
</evidence>
<dbReference type="InParanoid" id="A0A482XIN6"/>
<feature type="region of interest" description="Disordered" evidence="6">
    <location>
        <begin position="1535"/>
        <end position="1561"/>
    </location>
</feature>
<dbReference type="InterPro" id="IPR036034">
    <property type="entry name" value="PDZ_sf"/>
</dbReference>
<evidence type="ECO:0000313" key="11">
    <source>
        <dbReference type="Proteomes" id="UP000291343"/>
    </source>
</evidence>
<keyword evidence="4" id="KW-0965">Cell junction</keyword>
<gene>
    <name evidence="10" type="ORF">LSTR_LSTR004988</name>
</gene>
<evidence type="ECO:0000313" key="10">
    <source>
        <dbReference type="EMBL" id="RZF45693.1"/>
    </source>
</evidence>
<dbReference type="FunCoup" id="A0A482XIN6">
    <property type="interactions" value="24"/>
</dbReference>
<feature type="compositionally biased region" description="Low complexity" evidence="6">
    <location>
        <begin position="2769"/>
        <end position="2782"/>
    </location>
</feature>
<feature type="compositionally biased region" description="Basic and acidic residues" evidence="6">
    <location>
        <begin position="390"/>
        <end position="413"/>
    </location>
</feature>
<evidence type="ECO:0000259" key="8">
    <source>
        <dbReference type="PROSITE" id="PS50106"/>
    </source>
</evidence>
<dbReference type="Pfam" id="PF00018">
    <property type="entry name" value="SH3_1"/>
    <property type="match status" value="1"/>
</dbReference>
<dbReference type="EMBL" id="QKKF02008413">
    <property type="protein sequence ID" value="RZF45693.1"/>
    <property type="molecule type" value="Genomic_DNA"/>
</dbReference>
<protein>
    <recommendedName>
        <fullName evidence="12">PDZ domain-containing protein</fullName>
    </recommendedName>
</protein>
<feature type="region of interest" description="Disordered" evidence="6">
    <location>
        <begin position="335"/>
        <end position="420"/>
    </location>
</feature>
<evidence type="ECO:0000256" key="4">
    <source>
        <dbReference type="ARBA" id="ARBA00022949"/>
    </source>
</evidence>
<feature type="compositionally biased region" description="Basic and acidic residues" evidence="6">
    <location>
        <begin position="150"/>
        <end position="166"/>
    </location>
</feature>
<sequence>MTKREVRLEGGAPWGFRMNGGADSGHPLRISRVNPGSKAAQQGVREGDVISAINGTATRLLTNGDSHALLKSAGSSLTLGLNQDNTSSPKRRSRDLNKRDTSAGSSQELNRLNDEQVIELEQQKSTSTTSSSSDPAQSKKQGKKSKQSRSRVEEERKEENADKNECETENNPTEEGEGKEVESEKKISSSKARRLRKSRAKQKIITSDHFEIIITENSGTSIDADNNNSINYTTCDNTVSNEASSIPNEKIVSLSNNKEDLDLNSNCDIMVGNESSDISKEKRVTLSDNGELNVNKEHPLSPSTDLLPKLDIVNDNNTNVCETNSTTLQDTCVNGAKSKEKKKSKKIKPRPLNLENVESTSSSLVENRSKNAVENSPDSGVHLDNLESSSFEKERTEKEEIVNKTSNEGELKNVTHSNETSQSVIEVVTVLENTTSFHESNLVGSVVKKKKKHKSKISKSEIVETFEQKSIVESPDKPVKTENKAERNVGKDSNFDKTSSSEIKNDVEEFVKQGSLEKDSIQKHENLIDLGKVSTKSRQKDKSKKELNKGDEGLESDKNENKIKDKSVELSQTSKITDEEYSNDISDPSILLSNNNSQFLHIESSTSTVFNEEVDTDCLKMSSLSRDEVRSPVELVLNPPTPTLASEETFFGPDWEFVDDMKTTDSLKSDVGKKVSVQDSSNSDLRAEVNNLVIVEDYGDGLTVDDIRTPIIQTEEEKRLRSFLETLDLVKPDTDYEEYSDDKDTKEEIVVYRHCSRRSSAEPCYIPPPHRHYLDVITEENSDLSDNDRKSDCDKPWENPELIKKNNDIDEIPDDWCDSDQEVEYPSEEDGGIKPWNGCATLEEAEGVEIVYLDSDNSDETIIEDNSKLSEPKLVVCRTGEMSKRQKIDSTSSSNTVVIMGDNIRVEKNQGIDKFNKSVVSESIKIGDDVGKDIVDETPISRVVVKEKQLLVDNIIIDNIVENTADETPISRVVVKEKELLVDKKEQIDLINTIPKSSELIIACDKKFDNGKLDARKKFFSNETSTEKNLGKEMVDSPILFDSVIGSKISIDQNVDILNTKGSVGIESLNYCGESVEGSDFEKSSVHNEDVAKDDIVTQSAITDFKSVEDKNFNESGGVSNKHSDEKEFITRNKDNKSMRNLSRNLNKDLESLDLIKVCAKSDGEERSDSENIYEYIEFKQESIGEGGFSKIRGEVGLNIKNNDGNVPKPQVKVDVTATPVLSRQNSSSSGTMSTQCTSKYNQSPTAWSSENEEKPVVGDCSRIGKNPESLRELSMKKVISLPNGLKLLEDIGIIQFRGCFNQSDDAVLSSSCINSPDITCPPSRPLSVSGAYFRKRHSFSPKSCSVMYTPPRSLVNSPPCSLPPDRERWIGIPTASQNTFVCFSPSQSKSSPLPPGPQEAAGLLDLHKKFIERRGYHEDRWRDSSSDLQSPDLIRLEQYSEPIQQRDYTPELLAEAANLLALKEYRESRCRESKSSDVENDNYDENMVRNVNENLLERLRIDNQWFKMNQCGKNASPSYNPRTDSKFKTKSISELAKNSKISHSESSSPLPHNLKNNREFSTKNINKPEETFNEFLKMNQVERNAPTLENSSNDGEFITKFINEDVEMLNDLLKELDNDNSIKDDKNTTEKRSKQHSDNNIKDDRKRTKKGHDDKRFEVDTSKQVEYSSREEEDNSFKLKHSSRELDYNRFQDYRYKNSKLSVKELDGRRFENDRYRTTKFLNYFKGEGDDSCKSFEDDRDGTIKIQKHYKKENKEKEDDLYENFEEGRIKITKEEVDDLLDLAEGEISPGLVRNRIAELENVCCKEAVGLRRQVEEKAAEPSVDRSRLLALIQSQKDRNGADADSDIELVQVDVATCNGRRNCSSGRHRRRSSLGDVEMTRDRERNDRQRDNRLDDDRRGDSRVFDADDYKISKRGDIAVMAAGVNTKLRSERPKSLPPSSSGSGTELFRQKMYEEYMEQVAERFERRQQKVIRLSGRPASLHIDGDNNRESTTTSNEALNLEDEFMVKVRQRMSKLGINLDDENNNEGGGCEEQSLPKHLQEFAQLGESTDGVWSPAQTPEAQRKAFDFASAEREHEADEERGKGGSPPPVVWTPKAVAATSPSVERKSYRPVKFESPPPVRKNPPSKTKEDSPKPPTSLPLTPSDWSKQTTNRSTTFQSESSSSVEQRLTSSQSADSSLAFSSEINLPRAPNPNITLLQKAREGQLPRGAHYLEGEEETGSIASDDKRPHIVPNEIIYTVKKEYCSEGEDKKPKKIVELGPRKFEGIGPTTKEGIPIVLRSEVKDTNQQKWYKRMYDSLHKAEADKYVTVRYRSNKKDQYPYASAGGYLSEPDRLGYDSDLTSSKYATLDRRRIRNKEKDYSTSTMPRSKYVPDNSVKKPVDVYKNQPGRIEDYEPGRSSISEKEAKQWWDEVLDIFDEQFEQAQNTNRPPSTTPNTGKPFMTYALKESGYESDSTLVFKRRDENLQNQQAMSPAEQKMAYKSIQKGGEVPLHGLRKPAPERPKEPISGGPVPVPERSQLPKRQSESPHRYVESEVTIHYKSPVRAEAKEALSEEELAQRQAETMRRIYQEERRRKYLQELQDMYSRRHTDNFIPSQKSPIPLNRYDDFPNDVGSTLKSRDRTPEPKLVARALYNFVGQSSRELTFRRGDIIYVRRQIDKNWFEGEHNAMIGLFPLNHVEIIPYDGIRTMPKRSSEGQARAKFNLQAQTHLELSLVKGELVVLTRRVDENWFEGRIGNRKGIFPVSYVEVLVEPGERAVSPVRPTTPASSKPTASPASHSMVLNGARNSLTHHHYTPPPPVSYTSLSRPTKTSKQDLAPVNQALHIDTQSEPVPYRALYNYKPQNDDELELEEGDLVYVMEKCDDGWYVGSSQRTACFGTFPGNYVHRLPRAQF</sequence>
<dbReference type="PANTHER" id="PTHR14167:SF116">
    <property type="entry name" value="CAP, ISOFORM AC"/>
    <property type="match status" value="1"/>
</dbReference>
<dbReference type="Pfam" id="PF07653">
    <property type="entry name" value="SH3_2"/>
    <property type="match status" value="1"/>
</dbReference>
<dbReference type="STRING" id="195883.A0A482XIN6"/>
<feature type="compositionally biased region" description="Polar residues" evidence="6">
    <location>
        <begin position="356"/>
        <end position="378"/>
    </location>
</feature>
<feature type="region of interest" description="Disordered" evidence="6">
    <location>
        <begin position="471"/>
        <end position="500"/>
    </location>
</feature>
<evidence type="ECO:0000256" key="2">
    <source>
        <dbReference type="ARBA" id="ARBA00022443"/>
    </source>
</evidence>
<dbReference type="CDD" id="cd11782">
    <property type="entry name" value="SH3_Sorbs_2"/>
    <property type="match status" value="1"/>
</dbReference>
<feature type="compositionally biased region" description="Basic and acidic residues" evidence="6">
    <location>
        <begin position="2065"/>
        <end position="2087"/>
    </location>
</feature>
<feature type="compositionally biased region" description="Basic and acidic residues" evidence="6">
    <location>
        <begin position="1619"/>
        <end position="1664"/>
    </location>
</feature>
<feature type="region of interest" description="Disordered" evidence="6">
    <location>
        <begin position="2053"/>
        <end position="2207"/>
    </location>
</feature>
<dbReference type="SMART" id="SM00326">
    <property type="entry name" value="SH3"/>
    <property type="match status" value="3"/>
</dbReference>
<name>A0A482XIN6_LAOST</name>
<dbReference type="SMR" id="A0A482XIN6"/>
<feature type="compositionally biased region" description="Low complexity" evidence="6">
    <location>
        <begin position="1539"/>
        <end position="1555"/>
    </location>
</feature>
<dbReference type="FunFam" id="2.30.42.10:FF:000055">
    <property type="entry name" value="PDZ and LIM domain protein 3"/>
    <property type="match status" value="1"/>
</dbReference>
<feature type="compositionally biased region" description="Basic residues" evidence="6">
    <location>
        <begin position="140"/>
        <end position="149"/>
    </location>
</feature>
<dbReference type="OrthoDB" id="19092at2759"/>
<accession>A0A482XIN6</accession>
<dbReference type="Proteomes" id="UP000291343">
    <property type="component" value="Unassembled WGS sequence"/>
</dbReference>
<feature type="region of interest" description="Disordered" evidence="6">
    <location>
        <begin position="2762"/>
        <end position="2819"/>
    </location>
</feature>
<feature type="region of interest" description="Disordered" evidence="6">
    <location>
        <begin position="2362"/>
        <end position="2384"/>
    </location>
</feature>
<evidence type="ECO:0000259" key="9">
    <source>
        <dbReference type="PROSITE" id="PS50831"/>
    </source>
</evidence>
<dbReference type="InterPro" id="IPR001478">
    <property type="entry name" value="PDZ"/>
</dbReference>
<dbReference type="CDD" id="cd11781">
    <property type="entry name" value="SH3_Sorbs_1"/>
    <property type="match status" value="1"/>
</dbReference>
<feature type="compositionally biased region" description="Low complexity" evidence="6">
    <location>
        <begin position="2158"/>
        <end position="2187"/>
    </location>
</feature>
<feature type="compositionally biased region" description="Basic and acidic residues" evidence="6">
    <location>
        <begin position="176"/>
        <end position="187"/>
    </location>
</feature>
<feature type="compositionally biased region" description="Basic and acidic residues" evidence="6">
    <location>
        <begin position="474"/>
        <end position="495"/>
    </location>
</feature>
<feature type="region of interest" description="Disordered" evidence="6">
    <location>
        <begin position="78"/>
        <end position="197"/>
    </location>
</feature>
<feature type="domain" description="SH3" evidence="7">
    <location>
        <begin position="2834"/>
        <end position="2895"/>
    </location>
</feature>
<organism evidence="10 11">
    <name type="scientific">Laodelphax striatellus</name>
    <name type="common">Small brown planthopper</name>
    <name type="synonym">Delphax striatella</name>
    <dbReference type="NCBI Taxonomy" id="195883"/>
    <lineage>
        <taxon>Eukaryota</taxon>
        <taxon>Metazoa</taxon>
        <taxon>Ecdysozoa</taxon>
        <taxon>Arthropoda</taxon>
        <taxon>Hexapoda</taxon>
        <taxon>Insecta</taxon>
        <taxon>Pterygota</taxon>
        <taxon>Neoptera</taxon>
        <taxon>Paraneoptera</taxon>
        <taxon>Hemiptera</taxon>
        <taxon>Auchenorrhyncha</taxon>
        <taxon>Fulgoroidea</taxon>
        <taxon>Delphacidae</taxon>
        <taxon>Criomorphinae</taxon>
        <taxon>Laodelphax</taxon>
    </lineage>
</organism>
<feature type="domain" description="SoHo" evidence="9">
    <location>
        <begin position="2262"/>
        <end position="2336"/>
    </location>
</feature>
<feature type="region of interest" description="Disordered" evidence="6">
    <location>
        <begin position="1862"/>
        <end position="1904"/>
    </location>
</feature>
<keyword evidence="3" id="KW-0677">Repeat</keyword>
<feature type="region of interest" description="Disordered" evidence="6">
    <location>
        <begin position="2494"/>
        <end position="2536"/>
    </location>
</feature>
<evidence type="ECO:0000256" key="5">
    <source>
        <dbReference type="PROSITE-ProRule" id="PRU00192"/>
    </source>
</evidence>
<evidence type="ECO:0008006" key="12">
    <source>
        <dbReference type="Google" id="ProtNLM"/>
    </source>
</evidence>
<feature type="domain" description="SH3" evidence="7">
    <location>
        <begin position="2698"/>
        <end position="2757"/>
    </location>
</feature>
<evidence type="ECO:0000256" key="6">
    <source>
        <dbReference type="SAM" id="MobiDB-lite"/>
    </source>
</evidence>
<dbReference type="PROSITE" id="PS50106">
    <property type="entry name" value="PDZ"/>
    <property type="match status" value="1"/>
</dbReference>
<dbReference type="Gene3D" id="2.30.42.10">
    <property type="match status" value="1"/>
</dbReference>
<comment type="subcellular location">
    <subcellularLocation>
        <location evidence="1">Cell junction</location>
    </subcellularLocation>
</comment>
<feature type="compositionally biased region" description="Basic and acidic residues" evidence="6">
    <location>
        <begin position="1880"/>
        <end position="1904"/>
    </location>
</feature>
<dbReference type="SUPFAM" id="SSF50044">
    <property type="entry name" value="SH3-domain"/>
    <property type="match status" value="3"/>
</dbReference>
<feature type="domain" description="PDZ" evidence="8">
    <location>
        <begin position="1"/>
        <end position="85"/>
    </location>
</feature>
<feature type="compositionally biased region" description="Basic and acidic residues" evidence="6">
    <location>
        <begin position="538"/>
        <end position="566"/>
    </location>
</feature>
<evidence type="ECO:0000256" key="3">
    <source>
        <dbReference type="ARBA" id="ARBA00022737"/>
    </source>
</evidence>
<feature type="compositionally biased region" description="Polar residues" evidence="6">
    <location>
        <begin position="78"/>
        <end position="88"/>
    </location>
</feature>
<reference evidence="10 11" key="1">
    <citation type="journal article" date="2017" name="Gigascience">
        <title>Genome sequence of the small brown planthopper, Laodelphax striatellus.</title>
        <authorList>
            <person name="Zhu J."/>
            <person name="Jiang F."/>
            <person name="Wang X."/>
            <person name="Yang P."/>
            <person name="Bao Y."/>
            <person name="Zhao W."/>
            <person name="Wang W."/>
            <person name="Lu H."/>
            <person name="Wang Q."/>
            <person name="Cui N."/>
            <person name="Li J."/>
            <person name="Chen X."/>
            <person name="Luo L."/>
            <person name="Yu J."/>
            <person name="Kang L."/>
            <person name="Cui F."/>
        </authorList>
    </citation>
    <scope>NUCLEOTIDE SEQUENCE [LARGE SCALE GENOMIC DNA]</scope>
    <source>
        <strain evidence="10">Lst14</strain>
    </source>
</reference>
<dbReference type="Gene3D" id="2.30.30.40">
    <property type="entry name" value="SH3 Domains"/>
    <property type="match status" value="3"/>
</dbReference>
<comment type="caution">
    <text evidence="10">The sequence shown here is derived from an EMBL/GenBank/DDBJ whole genome shotgun (WGS) entry which is preliminary data.</text>
</comment>
<dbReference type="InterPro" id="IPR050384">
    <property type="entry name" value="Endophilin_SH3RF"/>
</dbReference>
<dbReference type="Pfam" id="PF14604">
    <property type="entry name" value="SH3_9"/>
    <property type="match status" value="1"/>
</dbReference>
<dbReference type="InterPro" id="IPR036028">
    <property type="entry name" value="SH3-like_dom_sf"/>
</dbReference>
<feature type="region of interest" description="Disordered" evidence="6">
    <location>
        <begin position="1"/>
        <end position="26"/>
    </location>
</feature>
<dbReference type="CDD" id="cd11780">
    <property type="entry name" value="SH3_Sorbs_3"/>
    <property type="match status" value="1"/>
</dbReference>
<dbReference type="InterPro" id="IPR001452">
    <property type="entry name" value="SH3_domain"/>
</dbReference>
<dbReference type="InterPro" id="IPR003127">
    <property type="entry name" value="SoHo_dom"/>
</dbReference>
<dbReference type="PROSITE" id="PS50002">
    <property type="entry name" value="SH3"/>
    <property type="match status" value="3"/>
</dbReference>
<dbReference type="PROSITE" id="PS50831">
    <property type="entry name" value="SOHO"/>
    <property type="match status" value="1"/>
</dbReference>
<feature type="compositionally biased region" description="Polar residues" evidence="6">
    <location>
        <begin position="1222"/>
        <end position="1250"/>
    </location>
</feature>
<proteinExistence type="predicted"/>
<feature type="compositionally biased region" description="Basic and acidic residues" evidence="6">
    <location>
        <begin position="2527"/>
        <end position="2536"/>
    </location>
</feature>
<feature type="region of interest" description="Disordered" evidence="6">
    <location>
        <begin position="1222"/>
        <end position="1261"/>
    </location>
</feature>
<keyword evidence="11" id="KW-1185">Reference proteome</keyword>
<dbReference type="SUPFAM" id="SSF50156">
    <property type="entry name" value="PDZ domain-like"/>
    <property type="match status" value="1"/>
</dbReference>
<feature type="compositionally biased region" description="Polar residues" evidence="6">
    <location>
        <begin position="2806"/>
        <end position="2816"/>
    </location>
</feature>
<dbReference type="FunFam" id="2.30.30.40:FF:000001">
    <property type="entry name" value="Sorbin and SH3 domain-containing protein 1 isoform 2"/>
    <property type="match status" value="1"/>
</dbReference>